<dbReference type="PROSITE" id="PS51197">
    <property type="entry name" value="HTH_RRF2_2"/>
    <property type="match status" value="1"/>
</dbReference>
<dbReference type="RefSeq" id="WP_133627625.1">
    <property type="nucleotide sequence ID" value="NZ_SOAZ01000005.1"/>
</dbReference>
<gene>
    <name evidence="2" type="ORF">EDD71_105178</name>
</gene>
<dbReference type="NCBIfam" id="TIGR00738">
    <property type="entry name" value="rrf2_super"/>
    <property type="match status" value="1"/>
</dbReference>
<dbReference type="GO" id="GO:0003677">
    <property type="term" value="F:DNA binding"/>
    <property type="evidence" value="ECO:0007669"/>
    <property type="project" value="UniProtKB-KW"/>
</dbReference>
<dbReference type="OrthoDB" id="9808360at2"/>
<dbReference type="GO" id="GO:0005829">
    <property type="term" value="C:cytosol"/>
    <property type="evidence" value="ECO:0007669"/>
    <property type="project" value="TreeGrafter"/>
</dbReference>
<evidence type="ECO:0000313" key="3">
    <source>
        <dbReference type="Proteomes" id="UP000295325"/>
    </source>
</evidence>
<keyword evidence="1" id="KW-0238">DNA-binding</keyword>
<dbReference type="PANTHER" id="PTHR33221:SF5">
    <property type="entry name" value="HTH-TYPE TRANSCRIPTIONAL REGULATOR ISCR"/>
    <property type="match status" value="1"/>
</dbReference>
<evidence type="ECO:0000256" key="1">
    <source>
        <dbReference type="ARBA" id="ARBA00023125"/>
    </source>
</evidence>
<dbReference type="AlphaFoldDB" id="A0A4R7KRR9"/>
<dbReference type="EMBL" id="SOAZ01000005">
    <property type="protein sequence ID" value="TDT61997.1"/>
    <property type="molecule type" value="Genomic_DNA"/>
</dbReference>
<proteinExistence type="predicted"/>
<dbReference type="GO" id="GO:0003700">
    <property type="term" value="F:DNA-binding transcription factor activity"/>
    <property type="evidence" value="ECO:0007669"/>
    <property type="project" value="TreeGrafter"/>
</dbReference>
<accession>A0A4R7KRR9</accession>
<comment type="caution">
    <text evidence="2">The sequence shown here is derived from an EMBL/GenBank/DDBJ whole genome shotgun (WGS) entry which is preliminary data.</text>
</comment>
<sequence length="148" mass="16738">MRLSTKGKYGVKAMFELALHYGGEPVSIKTIAEKQHISEYYLEQLFSSLRKAKLIKSTRGAQGGYVLSMPPEKITVADILNVLEGPIEISECITDEVVNCSRYNYCATRLLWLKISDSVNQVINSITLQDMINDYLEMVKVNDEKRGE</sequence>
<dbReference type="SUPFAM" id="SSF46785">
    <property type="entry name" value="Winged helix' DNA-binding domain"/>
    <property type="match status" value="1"/>
</dbReference>
<dbReference type="Proteomes" id="UP000295325">
    <property type="component" value="Unassembled WGS sequence"/>
</dbReference>
<dbReference type="PANTHER" id="PTHR33221">
    <property type="entry name" value="WINGED HELIX-TURN-HELIX TRANSCRIPTIONAL REGULATOR, RRF2 FAMILY"/>
    <property type="match status" value="1"/>
</dbReference>
<evidence type="ECO:0000313" key="2">
    <source>
        <dbReference type="EMBL" id="TDT61997.1"/>
    </source>
</evidence>
<organism evidence="2 3">
    <name type="scientific">Fonticella tunisiensis</name>
    <dbReference type="NCBI Taxonomy" id="1096341"/>
    <lineage>
        <taxon>Bacteria</taxon>
        <taxon>Bacillati</taxon>
        <taxon>Bacillota</taxon>
        <taxon>Clostridia</taxon>
        <taxon>Eubacteriales</taxon>
        <taxon>Clostridiaceae</taxon>
        <taxon>Fonticella</taxon>
    </lineage>
</organism>
<dbReference type="InterPro" id="IPR036390">
    <property type="entry name" value="WH_DNA-bd_sf"/>
</dbReference>
<protein>
    <submittedName>
        <fullName evidence="2">BadM/Rrf2 family transcriptional regulator</fullName>
    </submittedName>
</protein>
<dbReference type="Gene3D" id="1.10.10.10">
    <property type="entry name" value="Winged helix-like DNA-binding domain superfamily/Winged helix DNA-binding domain"/>
    <property type="match status" value="1"/>
</dbReference>
<dbReference type="Pfam" id="PF02082">
    <property type="entry name" value="Rrf2"/>
    <property type="match status" value="1"/>
</dbReference>
<name>A0A4R7KRR9_9CLOT</name>
<dbReference type="InterPro" id="IPR036388">
    <property type="entry name" value="WH-like_DNA-bd_sf"/>
</dbReference>
<dbReference type="InterPro" id="IPR000944">
    <property type="entry name" value="Tscrpt_reg_Rrf2"/>
</dbReference>
<keyword evidence="3" id="KW-1185">Reference proteome</keyword>
<reference evidence="2 3" key="1">
    <citation type="submission" date="2019-03" db="EMBL/GenBank/DDBJ databases">
        <title>Genomic Encyclopedia of Type Strains, Phase IV (KMG-IV): sequencing the most valuable type-strain genomes for metagenomic binning, comparative biology and taxonomic classification.</title>
        <authorList>
            <person name="Goeker M."/>
        </authorList>
    </citation>
    <scope>NUCLEOTIDE SEQUENCE [LARGE SCALE GENOMIC DNA]</scope>
    <source>
        <strain evidence="2 3">DSM 24455</strain>
    </source>
</reference>